<dbReference type="AlphaFoldDB" id="A0A3M8SLQ5"/>
<proteinExistence type="predicted"/>
<name>A0A3M8SLQ5_9GAMM</name>
<protein>
    <submittedName>
        <fullName evidence="1">Cytochrome C</fullName>
    </submittedName>
</protein>
<gene>
    <name evidence="1" type="ORF">EER27_15300</name>
</gene>
<dbReference type="EMBL" id="RIBS01000009">
    <property type="protein sequence ID" value="RNF82288.1"/>
    <property type="molecule type" value="Genomic_DNA"/>
</dbReference>
<sequence>MTTTTPPAAAPINPPVDNCNITPPTTAITTALLTTGLPCDAQLVPPFKGPGALANVQHGFDYYSWLTFIALNAPAEGQAPSPGSDTRTQWEDWKEVSDIMLADGATPTAWDAPRVIPPACRGIAGADQKRIVRRFSLNKTVTSEIDQPFDTGPLIDQNGNYVRYELLVNKPMFEYIVQNGLYSKSGQKAFTGGVVFPEGADTTGSNGTMGAIMVKAAWKVMGAGDDPSRFHTVDALAYNPPSTNPTVEESCTAVTLGLVGWHAAHKTDGAPQWIWSTFEQVDNVPDNAIALGGKVNPHYNFYASAKAGQPVNEPPPRPWNPNVQPFPNGFTSQITRITPLTSATVKLNTAFQGILAGTVWPNYELISTQWPTNPTSPTDPNGAPAPLFLANTTLETYSQGEVPKSSSSCMDCHGDATDTTGRDSDFTFILERAQ</sequence>
<reference evidence="1 2" key="1">
    <citation type="submission" date="2018-11" db="EMBL/GenBank/DDBJ databases">
        <title>Lysobacter cryohumiis sp. nov., isolated from soil in the Tianshan Mountains, Xinjiang, China.</title>
        <authorList>
            <person name="Luo Y."/>
            <person name="Sheng H."/>
        </authorList>
    </citation>
    <scope>NUCLEOTIDE SEQUENCE [LARGE SCALE GENOMIC DNA]</scope>
    <source>
        <strain evidence="1 2">ZS60</strain>
    </source>
</reference>
<evidence type="ECO:0000313" key="1">
    <source>
        <dbReference type="EMBL" id="RNF82288.1"/>
    </source>
</evidence>
<keyword evidence="2" id="KW-1185">Reference proteome</keyword>
<evidence type="ECO:0000313" key="2">
    <source>
        <dbReference type="Proteomes" id="UP000267049"/>
    </source>
</evidence>
<comment type="caution">
    <text evidence="1">The sequence shown here is derived from an EMBL/GenBank/DDBJ whole genome shotgun (WGS) entry which is preliminary data.</text>
</comment>
<dbReference type="Proteomes" id="UP000267049">
    <property type="component" value="Unassembled WGS sequence"/>
</dbReference>
<dbReference type="OrthoDB" id="280897at2"/>
<accession>A0A3M8SLQ5</accession>
<organism evidence="1 2">
    <name type="scientific">Montanilutibacter psychrotolerans</name>
    <dbReference type="NCBI Taxonomy" id="1327343"/>
    <lineage>
        <taxon>Bacteria</taxon>
        <taxon>Pseudomonadati</taxon>
        <taxon>Pseudomonadota</taxon>
        <taxon>Gammaproteobacteria</taxon>
        <taxon>Lysobacterales</taxon>
        <taxon>Lysobacteraceae</taxon>
        <taxon>Montanilutibacter</taxon>
    </lineage>
</organism>